<name>A0ABS4BIF1_9HYPH</name>
<evidence type="ECO:0000313" key="2">
    <source>
        <dbReference type="EMBL" id="MBP0616471.1"/>
    </source>
</evidence>
<gene>
    <name evidence="2" type="ORF">J6595_12850</name>
</gene>
<sequence>MQKLRVILADRSSAAAIALIAACLMMFQTIAGNAAEIARAGGGGGFVICSASLDGALEGGSPGQRSRQLCAECCAVCHLSHAVALTPSGRFVALAVRPMASQPVSWPSSRAPPRPAPRARSTLSRGPPILS</sequence>
<dbReference type="Pfam" id="PF11162">
    <property type="entry name" value="DUF2946"/>
    <property type="match status" value="1"/>
</dbReference>
<keyword evidence="3" id="KW-1185">Reference proteome</keyword>
<evidence type="ECO:0000256" key="1">
    <source>
        <dbReference type="SAM" id="MobiDB-lite"/>
    </source>
</evidence>
<organism evidence="2 3">
    <name type="scientific">Jiella mangrovi</name>
    <dbReference type="NCBI Taxonomy" id="2821407"/>
    <lineage>
        <taxon>Bacteria</taxon>
        <taxon>Pseudomonadati</taxon>
        <taxon>Pseudomonadota</taxon>
        <taxon>Alphaproteobacteria</taxon>
        <taxon>Hyphomicrobiales</taxon>
        <taxon>Aurantimonadaceae</taxon>
        <taxon>Jiella</taxon>
    </lineage>
</organism>
<protein>
    <recommendedName>
        <fullName evidence="4">DUF2946 domain-containing protein</fullName>
    </recommendedName>
</protein>
<reference evidence="2 3" key="1">
    <citation type="submission" date="2021-04" db="EMBL/GenBank/DDBJ databases">
        <title>Whole genome sequence of Jiella sp. KSK16Y-1.</title>
        <authorList>
            <person name="Tuo L."/>
        </authorList>
    </citation>
    <scope>NUCLEOTIDE SEQUENCE [LARGE SCALE GENOMIC DNA]</scope>
    <source>
        <strain evidence="2 3">KSK16Y-1</strain>
    </source>
</reference>
<dbReference type="PROSITE" id="PS51257">
    <property type="entry name" value="PROKAR_LIPOPROTEIN"/>
    <property type="match status" value="1"/>
</dbReference>
<dbReference type="Proteomes" id="UP000678276">
    <property type="component" value="Unassembled WGS sequence"/>
</dbReference>
<proteinExistence type="predicted"/>
<evidence type="ECO:0000313" key="3">
    <source>
        <dbReference type="Proteomes" id="UP000678276"/>
    </source>
</evidence>
<dbReference type="InterPro" id="IPR021333">
    <property type="entry name" value="DUF2946"/>
</dbReference>
<feature type="region of interest" description="Disordered" evidence="1">
    <location>
        <begin position="101"/>
        <end position="131"/>
    </location>
</feature>
<evidence type="ECO:0008006" key="4">
    <source>
        <dbReference type="Google" id="ProtNLM"/>
    </source>
</evidence>
<dbReference type="RefSeq" id="WP_209594953.1">
    <property type="nucleotide sequence ID" value="NZ_JAGJCF010000007.1"/>
</dbReference>
<comment type="caution">
    <text evidence="2">The sequence shown here is derived from an EMBL/GenBank/DDBJ whole genome shotgun (WGS) entry which is preliminary data.</text>
</comment>
<dbReference type="EMBL" id="JAGJCF010000007">
    <property type="protein sequence ID" value="MBP0616471.1"/>
    <property type="molecule type" value="Genomic_DNA"/>
</dbReference>
<accession>A0ABS4BIF1</accession>